<dbReference type="Pfam" id="PF06839">
    <property type="entry name" value="Zn_ribbon_GRF"/>
    <property type="match status" value="1"/>
</dbReference>
<proteinExistence type="predicted"/>
<dbReference type="GO" id="GO:0008270">
    <property type="term" value="F:zinc ion binding"/>
    <property type="evidence" value="ECO:0007669"/>
    <property type="project" value="UniProtKB-KW"/>
</dbReference>
<keyword evidence="1" id="KW-0479">Metal-binding</keyword>
<comment type="caution">
    <text evidence="7">The sequence shown here is derived from an EMBL/GenBank/DDBJ whole genome shotgun (WGS) entry which is preliminary data.</text>
</comment>
<evidence type="ECO:0000256" key="2">
    <source>
        <dbReference type="ARBA" id="ARBA00022771"/>
    </source>
</evidence>
<evidence type="ECO:0000256" key="3">
    <source>
        <dbReference type="ARBA" id="ARBA00022833"/>
    </source>
</evidence>
<evidence type="ECO:0000256" key="4">
    <source>
        <dbReference type="PROSITE-ProRule" id="PRU01343"/>
    </source>
</evidence>
<keyword evidence="5" id="KW-0812">Transmembrane</keyword>
<accession>A0AAW1GKG8</accession>
<dbReference type="PANTHER" id="PTHR33248">
    <property type="entry name" value="ZINC ION-BINDING PROTEIN"/>
    <property type="match status" value="1"/>
</dbReference>
<keyword evidence="8" id="KW-1185">Reference proteome</keyword>
<evidence type="ECO:0000313" key="8">
    <source>
        <dbReference type="Proteomes" id="UP001443914"/>
    </source>
</evidence>
<sequence>MSSRISQGSSPMTCHCGKSLALVKSWTSTNPGRRFLACEDYDYSTGRRGCDFFQWYDSGQTTWQRDVINKLMVDNKKLAWKLSAKEEEVKKYVAVSKSKTYYYFVTAMIVVVLAIFVVPCLKVSW</sequence>
<name>A0AAW1GKG8_SAPOF</name>
<organism evidence="7 8">
    <name type="scientific">Saponaria officinalis</name>
    <name type="common">Common soapwort</name>
    <name type="synonym">Lychnis saponaria</name>
    <dbReference type="NCBI Taxonomy" id="3572"/>
    <lineage>
        <taxon>Eukaryota</taxon>
        <taxon>Viridiplantae</taxon>
        <taxon>Streptophyta</taxon>
        <taxon>Embryophyta</taxon>
        <taxon>Tracheophyta</taxon>
        <taxon>Spermatophyta</taxon>
        <taxon>Magnoliopsida</taxon>
        <taxon>eudicotyledons</taxon>
        <taxon>Gunneridae</taxon>
        <taxon>Pentapetalae</taxon>
        <taxon>Caryophyllales</taxon>
        <taxon>Caryophyllaceae</taxon>
        <taxon>Caryophylleae</taxon>
        <taxon>Saponaria</taxon>
    </lineage>
</organism>
<dbReference type="Proteomes" id="UP001443914">
    <property type="component" value="Unassembled WGS sequence"/>
</dbReference>
<feature type="transmembrane region" description="Helical" evidence="5">
    <location>
        <begin position="100"/>
        <end position="118"/>
    </location>
</feature>
<keyword evidence="5" id="KW-1133">Transmembrane helix</keyword>
<dbReference type="PROSITE" id="PS51999">
    <property type="entry name" value="ZF_GRF"/>
    <property type="match status" value="1"/>
</dbReference>
<keyword evidence="3" id="KW-0862">Zinc</keyword>
<keyword evidence="5" id="KW-0472">Membrane</keyword>
<evidence type="ECO:0000256" key="5">
    <source>
        <dbReference type="SAM" id="Phobius"/>
    </source>
</evidence>
<dbReference type="EMBL" id="JBDFQZ010000014">
    <property type="protein sequence ID" value="KAK9664135.1"/>
    <property type="molecule type" value="Genomic_DNA"/>
</dbReference>
<protein>
    <recommendedName>
        <fullName evidence="6">GRF-type domain-containing protein</fullName>
    </recommendedName>
</protein>
<evidence type="ECO:0000313" key="7">
    <source>
        <dbReference type="EMBL" id="KAK9664135.1"/>
    </source>
</evidence>
<dbReference type="InterPro" id="IPR010666">
    <property type="entry name" value="Znf_GRF"/>
</dbReference>
<feature type="domain" description="GRF-type" evidence="6">
    <location>
        <begin position="14"/>
        <end position="59"/>
    </location>
</feature>
<dbReference type="AlphaFoldDB" id="A0AAW1GKG8"/>
<reference evidence="7" key="1">
    <citation type="submission" date="2024-03" db="EMBL/GenBank/DDBJ databases">
        <title>WGS assembly of Saponaria officinalis var. Norfolk2.</title>
        <authorList>
            <person name="Jenkins J."/>
            <person name="Shu S."/>
            <person name="Grimwood J."/>
            <person name="Barry K."/>
            <person name="Goodstein D."/>
            <person name="Schmutz J."/>
            <person name="Leebens-Mack J."/>
            <person name="Osbourn A."/>
        </authorList>
    </citation>
    <scope>NUCLEOTIDE SEQUENCE [LARGE SCALE GENOMIC DNA]</scope>
    <source>
        <strain evidence="7">JIC</strain>
    </source>
</reference>
<keyword evidence="2 4" id="KW-0863">Zinc-finger</keyword>
<gene>
    <name evidence="7" type="ORF">RND81_14G021300</name>
</gene>
<evidence type="ECO:0000259" key="6">
    <source>
        <dbReference type="PROSITE" id="PS51999"/>
    </source>
</evidence>
<evidence type="ECO:0000256" key="1">
    <source>
        <dbReference type="ARBA" id="ARBA00022723"/>
    </source>
</evidence>